<evidence type="ECO:0000313" key="5">
    <source>
        <dbReference type="Proteomes" id="UP000030708"/>
    </source>
</evidence>
<dbReference type="Pfam" id="PF09687">
    <property type="entry name" value="PRESAN"/>
    <property type="match status" value="1"/>
</dbReference>
<dbReference type="Proteomes" id="UP000030708">
    <property type="component" value="Unassembled WGS sequence"/>
</dbReference>
<feature type="transmembrane region" description="Helical" evidence="2">
    <location>
        <begin position="12"/>
        <end position="33"/>
    </location>
</feature>
<dbReference type="AlphaFoldDB" id="A0A024WFA9"/>
<feature type="compositionally biased region" description="Low complexity" evidence="1">
    <location>
        <begin position="77"/>
        <end position="90"/>
    </location>
</feature>
<feature type="region of interest" description="Disordered" evidence="1">
    <location>
        <begin position="67"/>
        <end position="91"/>
    </location>
</feature>
<protein>
    <recommendedName>
        <fullName evidence="3">Plasmodium RESA N-terminal domain-containing protein</fullName>
    </recommendedName>
</protein>
<keyword evidence="2" id="KW-1133">Transmembrane helix</keyword>
<gene>
    <name evidence="4" type="ORF">PFTANZ_00162</name>
</gene>
<keyword evidence="2" id="KW-0812">Transmembrane</keyword>
<name>A0A024WFA9_PLAFA</name>
<reference evidence="4 5" key="1">
    <citation type="submission" date="2013-02" db="EMBL/GenBank/DDBJ databases">
        <title>The Genome Annotation of Plasmodium falciparum Tanzania (2000708).</title>
        <authorList>
            <consortium name="The Broad Institute Genome Sequencing Platform"/>
            <consortium name="The Broad Institute Genome Sequencing Center for Infectious Disease"/>
            <person name="Neafsey D."/>
            <person name="Hoffman S."/>
            <person name="Volkman S."/>
            <person name="Rosenthal P."/>
            <person name="Walker B."/>
            <person name="Young S.K."/>
            <person name="Zeng Q."/>
            <person name="Gargeya S."/>
            <person name="Fitzgerald M."/>
            <person name="Haas B."/>
            <person name="Abouelleil A."/>
            <person name="Allen A.W."/>
            <person name="Alvarado L."/>
            <person name="Arachchi H.M."/>
            <person name="Berlin A.M."/>
            <person name="Chapman S.B."/>
            <person name="Gainer-Dewar J."/>
            <person name="Goldberg J."/>
            <person name="Griggs A."/>
            <person name="Gujja S."/>
            <person name="Hansen M."/>
            <person name="Howarth C."/>
            <person name="Imamovic A."/>
            <person name="Ireland A."/>
            <person name="Larimer J."/>
            <person name="McCowan C."/>
            <person name="Murphy C."/>
            <person name="Pearson M."/>
            <person name="Poon T.W."/>
            <person name="Priest M."/>
            <person name="Roberts A."/>
            <person name="Saif S."/>
            <person name="Shea T."/>
            <person name="Sisk P."/>
            <person name="Sykes S."/>
            <person name="Wortman J."/>
            <person name="Nusbaum C."/>
            <person name="Birren B."/>
        </authorList>
    </citation>
    <scope>NUCLEOTIDE SEQUENCE [LARGE SCALE GENOMIC DNA]</scope>
    <source>
        <strain evidence="5">Tanzania (2000708)</strain>
    </source>
</reference>
<dbReference type="InterPro" id="IPR019111">
    <property type="entry name" value="PRESA_N"/>
</dbReference>
<dbReference type="OrthoDB" id="377996at2759"/>
<evidence type="ECO:0000256" key="2">
    <source>
        <dbReference type="SAM" id="Phobius"/>
    </source>
</evidence>
<reference evidence="4 5" key="2">
    <citation type="submission" date="2013-02" db="EMBL/GenBank/DDBJ databases">
        <title>The Genome Sequence of Plasmodium falciparum Tanzania (2000708).</title>
        <authorList>
            <consortium name="The Broad Institute Genome Sequencing Platform"/>
            <consortium name="The Broad Institute Genome Sequencing Center for Infectious Disease"/>
            <person name="Neafsey D."/>
            <person name="Cheeseman I."/>
            <person name="Volkman S."/>
            <person name="Adams J."/>
            <person name="Walker B."/>
            <person name="Young S.K."/>
            <person name="Zeng Q."/>
            <person name="Gargeya S."/>
            <person name="Fitzgerald M."/>
            <person name="Haas B."/>
            <person name="Abouelleil A."/>
            <person name="Alvarado L."/>
            <person name="Arachchi H.M."/>
            <person name="Berlin A.M."/>
            <person name="Chapman S.B."/>
            <person name="Dewar J."/>
            <person name="Goldberg J."/>
            <person name="Griggs A."/>
            <person name="Gujja S."/>
            <person name="Hansen M."/>
            <person name="Howarth C."/>
            <person name="Imamovic A."/>
            <person name="Larimer J."/>
            <person name="McCowan C."/>
            <person name="Murphy C."/>
            <person name="Neiman D."/>
            <person name="Pearson M."/>
            <person name="Priest M."/>
            <person name="Roberts A."/>
            <person name="Saif S."/>
            <person name="Shea T."/>
            <person name="Sisk P."/>
            <person name="Sykes S."/>
            <person name="Wortman J."/>
            <person name="Nusbaum C."/>
            <person name="Birren B."/>
        </authorList>
    </citation>
    <scope>NUCLEOTIDE SEQUENCE [LARGE SCALE GENOMIC DNA]</scope>
    <source>
        <strain evidence="5">Tanzania (2000708)</strain>
    </source>
</reference>
<evidence type="ECO:0000313" key="4">
    <source>
        <dbReference type="EMBL" id="ETW39131.1"/>
    </source>
</evidence>
<sequence length="293" mass="34815">MKNTGSNFILKFFLFKCIFVVIIGILCMGILYLPNDRNNKVSSIKSSEKYQRKLYDLQRIVKGRKKDSKLKNKSEGTNEQQNNKNNGNIVKNEELLSRSNKKCLKVDLNREKLLKYFSSDKENIKDKDINYNDLTNNLNRKELLAVLETINEKTPRNDLINIWSHVVGINRGEIDELTDKLIAYTEYYINKHNKHDININEMKTFLNINSKGWNDFKIECIKKIACEDSVFSQRFYKILKKGKKIEEIKKLIKSYIEYADAIKKKEYENYIERFHESFEKYVNSSRKKKNYKK</sequence>
<dbReference type="EMBL" id="KI926263">
    <property type="protein sequence ID" value="ETW39131.1"/>
    <property type="molecule type" value="Genomic_DNA"/>
</dbReference>
<organism evidence="4 5">
    <name type="scientific">Plasmodium falciparum Tanzania</name>
    <name type="common">2000708</name>
    <dbReference type="NCBI Taxonomy" id="1036725"/>
    <lineage>
        <taxon>Eukaryota</taxon>
        <taxon>Sar</taxon>
        <taxon>Alveolata</taxon>
        <taxon>Apicomplexa</taxon>
        <taxon>Aconoidasida</taxon>
        <taxon>Haemosporida</taxon>
        <taxon>Plasmodiidae</taxon>
        <taxon>Plasmodium</taxon>
        <taxon>Plasmodium (Laverania)</taxon>
    </lineage>
</organism>
<keyword evidence="2" id="KW-0472">Membrane</keyword>
<dbReference type="NCBIfam" id="TIGR01639">
    <property type="entry name" value="P_fal_TIGR01639"/>
    <property type="match status" value="1"/>
</dbReference>
<feature type="domain" description="Plasmodium RESA N-terminal" evidence="3">
    <location>
        <begin position="137"/>
        <end position="269"/>
    </location>
</feature>
<evidence type="ECO:0000256" key="1">
    <source>
        <dbReference type="SAM" id="MobiDB-lite"/>
    </source>
</evidence>
<accession>A0A024WFA9</accession>
<evidence type="ECO:0000259" key="3">
    <source>
        <dbReference type="Pfam" id="PF09687"/>
    </source>
</evidence>
<proteinExistence type="predicted"/>
<dbReference type="InterPro" id="IPR006526">
    <property type="entry name" value="Export_prot_PHISTa/b/c"/>
</dbReference>